<dbReference type="EMBL" id="JARK01001386">
    <property type="protein sequence ID" value="EYC11526.1"/>
    <property type="molecule type" value="Genomic_DNA"/>
</dbReference>
<reference evidence="3" key="1">
    <citation type="journal article" date="2015" name="Nat. Genet.">
        <title>The genome and transcriptome of the zoonotic hookworm Ancylostoma ceylanicum identify infection-specific gene families.</title>
        <authorList>
            <person name="Schwarz E.M."/>
            <person name="Hu Y."/>
            <person name="Antoshechkin I."/>
            <person name="Miller M.M."/>
            <person name="Sternberg P.W."/>
            <person name="Aroian R.V."/>
        </authorList>
    </citation>
    <scope>NUCLEOTIDE SEQUENCE</scope>
    <source>
        <strain evidence="3">HY135</strain>
    </source>
</reference>
<comment type="caution">
    <text evidence="2">The sequence shown here is derived from an EMBL/GenBank/DDBJ whole genome shotgun (WGS) entry which is preliminary data.</text>
</comment>
<dbReference type="AlphaFoldDB" id="A0A016U9F4"/>
<organism evidence="2 3">
    <name type="scientific">Ancylostoma ceylanicum</name>
    <dbReference type="NCBI Taxonomy" id="53326"/>
    <lineage>
        <taxon>Eukaryota</taxon>
        <taxon>Metazoa</taxon>
        <taxon>Ecdysozoa</taxon>
        <taxon>Nematoda</taxon>
        <taxon>Chromadorea</taxon>
        <taxon>Rhabditida</taxon>
        <taxon>Rhabditina</taxon>
        <taxon>Rhabditomorpha</taxon>
        <taxon>Strongyloidea</taxon>
        <taxon>Ancylostomatidae</taxon>
        <taxon>Ancylostomatinae</taxon>
        <taxon>Ancylostoma</taxon>
    </lineage>
</organism>
<proteinExistence type="predicted"/>
<feature type="region of interest" description="Disordered" evidence="1">
    <location>
        <begin position="265"/>
        <end position="322"/>
    </location>
</feature>
<feature type="compositionally biased region" description="Basic and acidic residues" evidence="1">
    <location>
        <begin position="23"/>
        <end position="33"/>
    </location>
</feature>
<accession>A0A016U9F4</accession>
<name>A0A016U9F4_9BILA</name>
<sequence>MSFAATERYISLPGPSSKHSHLEKKSLATRDAHNNKDVYEFNRKPYRPRSPNFLPLLRKNIRKDLIVAKLHSGDVKVSHAKIDEFKDVTKKTSKYEYNRGGIKINVRQRSTKESLRKTKKPTTAPTTHSRAAALTTPRSILTTSKSKAFVIDEVLQLITSKYTFDASEFEPENSQLSKEGTDTTTRKATTPTIMEGSGAVPGIVAGAKGNQTRKAAKQIAANLTILDSTSSFNTTTLPKTFHQTQVPPHIRNELARAAKIAVSQTAVENTETRENSGESAGGDITSEVIQTPIEEASPNLNEILKRRKSRKISKRSGNVRAA</sequence>
<feature type="region of interest" description="Disordered" evidence="1">
    <location>
        <begin position="1"/>
        <end position="33"/>
    </location>
</feature>
<feature type="region of interest" description="Disordered" evidence="1">
    <location>
        <begin position="108"/>
        <end position="132"/>
    </location>
</feature>
<evidence type="ECO:0000313" key="3">
    <source>
        <dbReference type="Proteomes" id="UP000024635"/>
    </source>
</evidence>
<evidence type="ECO:0000313" key="2">
    <source>
        <dbReference type="EMBL" id="EYC11526.1"/>
    </source>
</evidence>
<evidence type="ECO:0000256" key="1">
    <source>
        <dbReference type="SAM" id="MobiDB-lite"/>
    </source>
</evidence>
<gene>
    <name evidence="2" type="primary">Acey_s0050.g1959</name>
    <name evidence="2" type="ORF">Y032_0050g1959</name>
</gene>
<feature type="compositionally biased region" description="Basic residues" evidence="1">
    <location>
        <begin position="305"/>
        <end position="314"/>
    </location>
</feature>
<dbReference type="Proteomes" id="UP000024635">
    <property type="component" value="Unassembled WGS sequence"/>
</dbReference>
<feature type="region of interest" description="Disordered" evidence="1">
    <location>
        <begin position="170"/>
        <end position="195"/>
    </location>
</feature>
<keyword evidence="3" id="KW-1185">Reference proteome</keyword>
<protein>
    <submittedName>
        <fullName evidence="2">Uncharacterized protein</fullName>
    </submittedName>
</protein>